<sequence length="122" mass="12569">MADRVVQRVVRRFAAASEAGDAAALRAVLAANAMVVSDGGGRVRTAVRPTHGADAVARFVTELLAGQAGTELSVGPVNGRAGLVLRQAGRAVAVVAVSVAGTEVTAVWIVLNPDKLRHWHRG</sequence>
<feature type="transmembrane region" description="Helical" evidence="1">
    <location>
        <begin position="91"/>
        <end position="111"/>
    </location>
</feature>
<dbReference type="Proteomes" id="UP000248544">
    <property type="component" value="Unassembled WGS sequence"/>
</dbReference>
<dbReference type="InterPro" id="IPR032710">
    <property type="entry name" value="NTF2-like_dom_sf"/>
</dbReference>
<keyword evidence="1" id="KW-1133">Transmembrane helix</keyword>
<proteinExistence type="predicted"/>
<reference evidence="2 3" key="1">
    <citation type="submission" date="2018-01" db="EMBL/GenBank/DDBJ databases">
        <title>Draft genome sequence of Sphaerisporangium sp. 7K107.</title>
        <authorList>
            <person name="Sahin N."/>
            <person name="Saygin H."/>
            <person name="Ay H."/>
        </authorList>
    </citation>
    <scope>NUCLEOTIDE SEQUENCE [LARGE SCALE GENOMIC DNA]</scope>
    <source>
        <strain evidence="2 3">7K107</strain>
    </source>
</reference>
<dbReference type="AlphaFoldDB" id="A0A2W2GSC2"/>
<keyword evidence="1" id="KW-0472">Membrane</keyword>
<organism evidence="2 3">
    <name type="scientific">Spongiactinospora gelatinilytica</name>
    <dbReference type="NCBI Taxonomy" id="2666298"/>
    <lineage>
        <taxon>Bacteria</taxon>
        <taxon>Bacillati</taxon>
        <taxon>Actinomycetota</taxon>
        <taxon>Actinomycetes</taxon>
        <taxon>Streptosporangiales</taxon>
        <taxon>Streptosporangiaceae</taxon>
        <taxon>Spongiactinospora</taxon>
    </lineage>
</organism>
<keyword evidence="1" id="KW-0812">Transmembrane</keyword>
<dbReference type="GO" id="GO:0016987">
    <property type="term" value="F:sigma factor activity"/>
    <property type="evidence" value="ECO:0007669"/>
    <property type="project" value="TreeGrafter"/>
</dbReference>
<evidence type="ECO:0000313" key="2">
    <source>
        <dbReference type="EMBL" id="PZG50603.1"/>
    </source>
</evidence>
<gene>
    <name evidence="2" type="ORF">C1I98_10110</name>
</gene>
<evidence type="ECO:0000256" key="1">
    <source>
        <dbReference type="SAM" id="Phobius"/>
    </source>
</evidence>
<dbReference type="InterPro" id="IPR052704">
    <property type="entry name" value="ECF_Sigma-70_Domain"/>
</dbReference>
<dbReference type="Gene3D" id="3.10.450.50">
    <property type="match status" value="1"/>
</dbReference>
<dbReference type="EMBL" id="POUA01000057">
    <property type="protein sequence ID" value="PZG50603.1"/>
    <property type="molecule type" value="Genomic_DNA"/>
</dbReference>
<name>A0A2W2GSC2_9ACTN</name>
<protein>
    <submittedName>
        <fullName evidence="2">Siderophore-interacting protein</fullName>
    </submittedName>
</protein>
<dbReference type="SUPFAM" id="SSF54427">
    <property type="entry name" value="NTF2-like"/>
    <property type="match status" value="1"/>
</dbReference>
<keyword evidence="3" id="KW-1185">Reference proteome</keyword>
<comment type="caution">
    <text evidence="2">The sequence shown here is derived from an EMBL/GenBank/DDBJ whole genome shotgun (WGS) entry which is preliminary data.</text>
</comment>
<evidence type="ECO:0000313" key="3">
    <source>
        <dbReference type="Proteomes" id="UP000248544"/>
    </source>
</evidence>
<accession>A0A2W2GSC2</accession>
<dbReference type="PANTHER" id="PTHR30173:SF43">
    <property type="entry name" value="ECF RNA POLYMERASE SIGMA FACTOR SIGI-RELATED"/>
    <property type="match status" value="1"/>
</dbReference>
<dbReference type="PANTHER" id="PTHR30173">
    <property type="entry name" value="SIGMA 19 FACTOR"/>
    <property type="match status" value="1"/>
</dbReference>